<comment type="caution">
    <text evidence="3">The sequence shown here is derived from an EMBL/GenBank/DDBJ whole genome shotgun (WGS) entry which is preliminary data.</text>
</comment>
<dbReference type="EMBL" id="JH668304">
    <property type="protein sequence ID" value="KAG6443676.1"/>
    <property type="molecule type" value="Genomic_DNA"/>
</dbReference>
<proteinExistence type="predicted"/>
<reference evidence="3" key="2">
    <citation type="submission" date="2020-12" db="EMBL/GenBank/DDBJ databases">
        <authorList>
            <person name="Kanost M."/>
        </authorList>
    </citation>
    <scope>NUCLEOTIDE SEQUENCE</scope>
</reference>
<gene>
    <name evidence="3" type="ORF">O3G_MSEX002965</name>
</gene>
<dbReference type="AlphaFoldDB" id="A0A922CEY0"/>
<feature type="coiled-coil region" evidence="1">
    <location>
        <begin position="386"/>
        <end position="435"/>
    </location>
</feature>
<feature type="compositionally biased region" description="Low complexity" evidence="2">
    <location>
        <begin position="845"/>
        <end position="856"/>
    </location>
</feature>
<protein>
    <submittedName>
        <fullName evidence="3">Uncharacterized protein</fullName>
    </submittedName>
</protein>
<sequence length="868" mass="100544">MWYSSKSVPSSGNNILSKQRVKRRFAAMLRACLLVCSLVSGTELSFQYQPYRRSNEPCKICYGEDCLQMNQARCEYYVETDEILHEEKIEEVDNHEMREEVDRLMYRFMEKASDANTECIPLVSQYTDCTKENICVGCKTCSCDLSGSWNCTTVSRCRADVVTDIDHRMLVFIIENLMNAQTNKRTKRNTEENLNKLTTNKISFAQISQWMFGVPPLNSKETTQNSAISSATENINNITSFTETTTRTKTSPETSARVDYLDFEEVLNNIAVDSKTYSRRKPLDKHNDSTTFDYMIFDEDNATDITTNTPGNEEWENNYAPPKPAEETDIVIDLLESAKKNQEIFTTNWTDYTETDNKINMIDTALDYIDNFVLGSKNIMKRDTSIKKISTEKENITNNVNELRNNVLLPLSNIINDKQKELEELLRVSENLIKIMRTYNNSFETSVKENRYNDTNSTISIYNFEIAPELENEFRRSDKNLLQKYLLKLKRDIYEVIRDIAGIQKLKGEAHIPVDLKILLRAMKRYVRNQAKLNYKEKKSDVENLNSRRTPADTKNDATKKTLVTEMVNILKVIDKNLPESNALASLSPTSRKIIQRVIKNNYIDEFSVIGLRVFDPEYNLTNDIKKIGTEWPRMTDIVAQTPIHDRLHAMKLLHLILSIDITKMNDALALLDFAYNRRMILIEGNLGGEIMDRINKGLKAINEKVKVIINLHKNRQIKNLKNVEVTKQVQKESFLKKLKKILRSSKNDIVGLLKKKVPKKEIVKGLAKKKIDELTRRRYMEFEDTMRKWQSKLNLVPRDKRFARDDNYKSHMKNILPKYLRGKVKPVIAAKKSKTREKQKKHSNTVTTTTKSKLTANPNTSKSRTNI</sequence>
<evidence type="ECO:0000313" key="4">
    <source>
        <dbReference type="Proteomes" id="UP000791440"/>
    </source>
</evidence>
<evidence type="ECO:0000313" key="3">
    <source>
        <dbReference type="EMBL" id="KAG6443676.1"/>
    </source>
</evidence>
<reference evidence="3" key="1">
    <citation type="journal article" date="2016" name="Insect Biochem. Mol. Biol.">
        <title>Multifaceted biological insights from a draft genome sequence of the tobacco hornworm moth, Manduca sexta.</title>
        <authorList>
            <person name="Kanost M.R."/>
            <person name="Arrese E.L."/>
            <person name="Cao X."/>
            <person name="Chen Y.R."/>
            <person name="Chellapilla S."/>
            <person name="Goldsmith M.R."/>
            <person name="Grosse-Wilde E."/>
            <person name="Heckel D.G."/>
            <person name="Herndon N."/>
            <person name="Jiang H."/>
            <person name="Papanicolaou A."/>
            <person name="Qu J."/>
            <person name="Soulages J.L."/>
            <person name="Vogel H."/>
            <person name="Walters J."/>
            <person name="Waterhouse R.M."/>
            <person name="Ahn S.J."/>
            <person name="Almeida F.C."/>
            <person name="An C."/>
            <person name="Aqrawi P."/>
            <person name="Bretschneider A."/>
            <person name="Bryant W.B."/>
            <person name="Bucks S."/>
            <person name="Chao H."/>
            <person name="Chevignon G."/>
            <person name="Christen J.M."/>
            <person name="Clarke D.F."/>
            <person name="Dittmer N.T."/>
            <person name="Ferguson L.C.F."/>
            <person name="Garavelou S."/>
            <person name="Gordon K.H.J."/>
            <person name="Gunaratna R.T."/>
            <person name="Han Y."/>
            <person name="Hauser F."/>
            <person name="He Y."/>
            <person name="Heidel-Fischer H."/>
            <person name="Hirsh A."/>
            <person name="Hu Y."/>
            <person name="Jiang H."/>
            <person name="Kalra D."/>
            <person name="Klinner C."/>
            <person name="Konig C."/>
            <person name="Kovar C."/>
            <person name="Kroll A.R."/>
            <person name="Kuwar S.S."/>
            <person name="Lee S.L."/>
            <person name="Lehman R."/>
            <person name="Li K."/>
            <person name="Li Z."/>
            <person name="Liang H."/>
            <person name="Lovelace S."/>
            <person name="Lu Z."/>
            <person name="Mansfield J.H."/>
            <person name="McCulloch K.J."/>
            <person name="Mathew T."/>
            <person name="Morton B."/>
            <person name="Muzny D.M."/>
            <person name="Neunemann D."/>
            <person name="Ongeri F."/>
            <person name="Pauchet Y."/>
            <person name="Pu L.L."/>
            <person name="Pyrousis I."/>
            <person name="Rao X.J."/>
            <person name="Redding A."/>
            <person name="Roesel C."/>
            <person name="Sanchez-Gracia A."/>
            <person name="Schaack S."/>
            <person name="Shukla A."/>
            <person name="Tetreau G."/>
            <person name="Wang Y."/>
            <person name="Xiong G.H."/>
            <person name="Traut W."/>
            <person name="Walsh T.K."/>
            <person name="Worley K.C."/>
            <person name="Wu D."/>
            <person name="Wu W."/>
            <person name="Wu Y.Q."/>
            <person name="Zhang X."/>
            <person name="Zou Z."/>
            <person name="Zucker H."/>
            <person name="Briscoe A.D."/>
            <person name="Burmester T."/>
            <person name="Clem R.J."/>
            <person name="Feyereisen R."/>
            <person name="Grimmelikhuijzen C.J.P."/>
            <person name="Hamodrakas S.J."/>
            <person name="Hansson B.S."/>
            <person name="Huguet E."/>
            <person name="Jermiin L.S."/>
            <person name="Lan Q."/>
            <person name="Lehman H.K."/>
            <person name="Lorenzen M."/>
            <person name="Merzendorfer H."/>
            <person name="Michalopoulos I."/>
            <person name="Morton D.B."/>
            <person name="Muthukrishnan S."/>
            <person name="Oakeshott J.G."/>
            <person name="Palmer W."/>
            <person name="Park Y."/>
            <person name="Passarelli A.L."/>
            <person name="Rozas J."/>
            <person name="Schwartz L.M."/>
            <person name="Smith W."/>
            <person name="Southgate A."/>
            <person name="Vilcinskas A."/>
            <person name="Vogt R."/>
            <person name="Wang P."/>
            <person name="Werren J."/>
            <person name="Yu X.Q."/>
            <person name="Zhou J.J."/>
            <person name="Brown S.J."/>
            <person name="Scherer S.E."/>
            <person name="Richards S."/>
            <person name="Blissard G.W."/>
        </authorList>
    </citation>
    <scope>NUCLEOTIDE SEQUENCE</scope>
</reference>
<dbReference type="Proteomes" id="UP000791440">
    <property type="component" value="Unassembled WGS sequence"/>
</dbReference>
<keyword evidence="4" id="KW-1185">Reference proteome</keyword>
<keyword evidence="1" id="KW-0175">Coiled coil</keyword>
<evidence type="ECO:0000256" key="1">
    <source>
        <dbReference type="SAM" id="Coils"/>
    </source>
</evidence>
<name>A0A922CEY0_MANSE</name>
<feature type="compositionally biased region" description="Basic residues" evidence="2">
    <location>
        <begin position="832"/>
        <end position="844"/>
    </location>
</feature>
<organism evidence="3 4">
    <name type="scientific">Manduca sexta</name>
    <name type="common">Tobacco hawkmoth</name>
    <name type="synonym">Tobacco hornworm</name>
    <dbReference type="NCBI Taxonomy" id="7130"/>
    <lineage>
        <taxon>Eukaryota</taxon>
        <taxon>Metazoa</taxon>
        <taxon>Ecdysozoa</taxon>
        <taxon>Arthropoda</taxon>
        <taxon>Hexapoda</taxon>
        <taxon>Insecta</taxon>
        <taxon>Pterygota</taxon>
        <taxon>Neoptera</taxon>
        <taxon>Endopterygota</taxon>
        <taxon>Lepidoptera</taxon>
        <taxon>Glossata</taxon>
        <taxon>Ditrysia</taxon>
        <taxon>Bombycoidea</taxon>
        <taxon>Sphingidae</taxon>
        <taxon>Sphinginae</taxon>
        <taxon>Sphingini</taxon>
        <taxon>Manduca</taxon>
    </lineage>
</organism>
<feature type="region of interest" description="Disordered" evidence="2">
    <location>
        <begin position="832"/>
        <end position="868"/>
    </location>
</feature>
<accession>A0A922CEY0</accession>
<feature type="compositionally biased region" description="Polar residues" evidence="2">
    <location>
        <begin position="857"/>
        <end position="868"/>
    </location>
</feature>
<evidence type="ECO:0000256" key="2">
    <source>
        <dbReference type="SAM" id="MobiDB-lite"/>
    </source>
</evidence>